<evidence type="ECO:0000313" key="2">
    <source>
        <dbReference type="EMBL" id="THV41312.1"/>
    </source>
</evidence>
<accession>A0A4S8QDY7</accession>
<keyword evidence="1" id="KW-0812">Transmembrane</keyword>
<keyword evidence="1" id="KW-1133">Transmembrane helix</keyword>
<comment type="caution">
    <text evidence="2">The sequence shown here is derived from an EMBL/GenBank/DDBJ whole genome shotgun (WGS) entry which is preliminary data.</text>
</comment>
<feature type="transmembrane region" description="Helical" evidence="1">
    <location>
        <begin position="12"/>
        <end position="36"/>
    </location>
</feature>
<evidence type="ECO:0000256" key="1">
    <source>
        <dbReference type="SAM" id="Phobius"/>
    </source>
</evidence>
<reference evidence="2 3" key="2">
    <citation type="submission" date="2019-05" db="EMBL/GenBank/DDBJ databases">
        <title>Glycomyces buryatensis sp. nov.</title>
        <authorList>
            <person name="Nikitina E."/>
        </authorList>
    </citation>
    <scope>NUCLEOTIDE SEQUENCE [LARGE SCALE GENOMIC DNA]</scope>
    <source>
        <strain evidence="2 3">18</strain>
    </source>
</reference>
<dbReference type="RefSeq" id="WP_136534814.1">
    <property type="nucleotide sequence ID" value="NZ_STGY01000046.1"/>
</dbReference>
<dbReference type="AlphaFoldDB" id="A0A4S8QDY7"/>
<dbReference type="Proteomes" id="UP000308760">
    <property type="component" value="Unassembled WGS sequence"/>
</dbReference>
<organism evidence="2 3">
    <name type="scientific">Glycomyces buryatensis</name>
    <dbReference type="NCBI Taxonomy" id="2570927"/>
    <lineage>
        <taxon>Bacteria</taxon>
        <taxon>Bacillati</taxon>
        <taxon>Actinomycetota</taxon>
        <taxon>Actinomycetes</taxon>
        <taxon>Glycomycetales</taxon>
        <taxon>Glycomycetaceae</taxon>
        <taxon>Glycomyces</taxon>
    </lineage>
</organism>
<proteinExistence type="predicted"/>
<feature type="transmembrane region" description="Helical" evidence="1">
    <location>
        <begin position="72"/>
        <end position="93"/>
    </location>
</feature>
<sequence length="99" mass="10926">MVLHRTRYYPLAVQILAGICMVIAAIIALFLVLILLNANQSNPLVTFVGNIADWFAWLFHDMFSADNARIQALINYGLAALVYLGLAGLIHALGRRTVD</sequence>
<evidence type="ECO:0000313" key="3">
    <source>
        <dbReference type="Proteomes" id="UP000308760"/>
    </source>
</evidence>
<dbReference type="EMBL" id="STGY01000046">
    <property type="protein sequence ID" value="THV41312.1"/>
    <property type="molecule type" value="Genomic_DNA"/>
</dbReference>
<gene>
    <name evidence="2" type="ORF">FAB82_12160</name>
</gene>
<dbReference type="OrthoDB" id="5192539at2"/>
<keyword evidence="3" id="KW-1185">Reference proteome</keyword>
<name>A0A4S8QDY7_9ACTN</name>
<protein>
    <submittedName>
        <fullName evidence="2">Uncharacterized protein</fullName>
    </submittedName>
</protein>
<reference evidence="3" key="1">
    <citation type="submission" date="2019-04" db="EMBL/GenBank/DDBJ databases">
        <title>Nocardioides xinjiangensis sp. nov.</title>
        <authorList>
            <person name="Liu S."/>
        </authorList>
    </citation>
    <scope>NUCLEOTIDE SEQUENCE [LARGE SCALE GENOMIC DNA]</scope>
    <source>
        <strain evidence="3">18</strain>
    </source>
</reference>
<keyword evidence="1" id="KW-0472">Membrane</keyword>